<comment type="subcellular location">
    <subcellularLocation>
        <location evidence="1">Nucleus</location>
    </subcellularLocation>
</comment>
<comment type="caution">
    <text evidence="6">The sequence shown here is derived from an EMBL/GenBank/DDBJ whole genome shotgun (WGS) entry which is preliminary data.</text>
</comment>
<dbReference type="Gene3D" id="2.40.50.140">
    <property type="entry name" value="Nucleic acid-binding proteins"/>
    <property type="match status" value="1"/>
</dbReference>
<keyword evidence="5" id="KW-0539">Nucleus</keyword>
<accession>A0ABU6XG31</accession>
<protein>
    <submittedName>
        <fullName evidence="6">Uncharacterized protein</fullName>
    </submittedName>
</protein>
<keyword evidence="2" id="KW-0805">Transcription regulation</keyword>
<name>A0ABU6XG31_9FABA</name>
<evidence type="ECO:0000256" key="1">
    <source>
        <dbReference type="ARBA" id="ARBA00004123"/>
    </source>
</evidence>
<dbReference type="SUPFAM" id="SSF101936">
    <property type="entry name" value="DNA-binding pseudobarrel domain"/>
    <property type="match status" value="1"/>
</dbReference>
<keyword evidence="4" id="KW-0804">Transcription</keyword>
<evidence type="ECO:0000313" key="7">
    <source>
        <dbReference type="Proteomes" id="UP001341840"/>
    </source>
</evidence>
<dbReference type="Proteomes" id="UP001341840">
    <property type="component" value="Unassembled WGS sequence"/>
</dbReference>
<proteinExistence type="predicted"/>
<dbReference type="InterPro" id="IPR015300">
    <property type="entry name" value="DNA-bd_pseudobarrel_sf"/>
</dbReference>
<dbReference type="EMBL" id="JASCZI010211656">
    <property type="protein sequence ID" value="MED6195593.1"/>
    <property type="molecule type" value="Genomic_DNA"/>
</dbReference>
<evidence type="ECO:0000256" key="5">
    <source>
        <dbReference type="ARBA" id="ARBA00023242"/>
    </source>
</evidence>
<reference evidence="6 7" key="1">
    <citation type="journal article" date="2023" name="Plants (Basel)">
        <title>Bridging the Gap: Combining Genomics and Transcriptomics Approaches to Understand Stylosanthes scabra, an Orphan Legume from the Brazilian Caatinga.</title>
        <authorList>
            <person name="Ferreira-Neto J.R.C."/>
            <person name="da Silva M.D."/>
            <person name="Binneck E."/>
            <person name="de Melo N.F."/>
            <person name="da Silva R.H."/>
            <person name="de Melo A.L.T.M."/>
            <person name="Pandolfi V."/>
            <person name="Bustamante F.O."/>
            <person name="Brasileiro-Vidal A.C."/>
            <person name="Benko-Iseppon A.M."/>
        </authorList>
    </citation>
    <scope>NUCLEOTIDE SEQUENCE [LARGE SCALE GENOMIC DNA]</scope>
    <source>
        <tissue evidence="6">Leaves</tissue>
    </source>
</reference>
<evidence type="ECO:0000313" key="6">
    <source>
        <dbReference type="EMBL" id="MED6195593.1"/>
    </source>
</evidence>
<evidence type="ECO:0000256" key="2">
    <source>
        <dbReference type="ARBA" id="ARBA00023015"/>
    </source>
</evidence>
<keyword evidence="7" id="KW-1185">Reference proteome</keyword>
<dbReference type="InterPro" id="IPR012340">
    <property type="entry name" value="NA-bd_OB-fold"/>
</dbReference>
<evidence type="ECO:0000256" key="3">
    <source>
        <dbReference type="ARBA" id="ARBA00023125"/>
    </source>
</evidence>
<keyword evidence="3" id="KW-0238">DNA-binding</keyword>
<gene>
    <name evidence="6" type="ORF">PIB30_039373</name>
</gene>
<sequence>MHHIYQVPHRVVLWDPEANCMDVRVQRRCNELYFTERWLDMLIYYNQPNGMWLKLVHFVGGAQFFIEKLYPRNFEGKVQIPTPPCFWRLSDHLRSGAYHEHDFPQLGFSFRRIISHNDVQFNRLRLWTMWCHNALPLRRVRVNLVSQCGSSVPCRITWITEDEPYFTRGWSKFARILDVIGLLSGRGDLQVSTKFGNPISFIVLELDEMRGGAKLRCTPWEDFAKQFVEYVKNHPNQQYIIILQLGKFKSFDPCVIMGVSNANYGSVLYVNGIFRRIANVDSSSNHELTPLLPTQPCSVEEEFLTKWEYKSI</sequence>
<evidence type="ECO:0000256" key="4">
    <source>
        <dbReference type="ARBA" id="ARBA00023163"/>
    </source>
</evidence>
<organism evidence="6 7">
    <name type="scientific">Stylosanthes scabra</name>
    <dbReference type="NCBI Taxonomy" id="79078"/>
    <lineage>
        <taxon>Eukaryota</taxon>
        <taxon>Viridiplantae</taxon>
        <taxon>Streptophyta</taxon>
        <taxon>Embryophyta</taxon>
        <taxon>Tracheophyta</taxon>
        <taxon>Spermatophyta</taxon>
        <taxon>Magnoliopsida</taxon>
        <taxon>eudicotyledons</taxon>
        <taxon>Gunneridae</taxon>
        <taxon>Pentapetalae</taxon>
        <taxon>rosids</taxon>
        <taxon>fabids</taxon>
        <taxon>Fabales</taxon>
        <taxon>Fabaceae</taxon>
        <taxon>Papilionoideae</taxon>
        <taxon>50 kb inversion clade</taxon>
        <taxon>dalbergioids sensu lato</taxon>
        <taxon>Dalbergieae</taxon>
        <taxon>Pterocarpus clade</taxon>
        <taxon>Stylosanthes</taxon>
    </lineage>
</organism>